<evidence type="ECO:0000256" key="1">
    <source>
        <dbReference type="SAM" id="MobiDB-lite"/>
    </source>
</evidence>
<feature type="region of interest" description="Disordered" evidence="1">
    <location>
        <begin position="61"/>
        <end position="127"/>
    </location>
</feature>
<organism evidence="2 3">
    <name type="scientific">Trametes coccinea (strain BRFM310)</name>
    <name type="common">Pycnoporus coccineus</name>
    <dbReference type="NCBI Taxonomy" id="1353009"/>
    <lineage>
        <taxon>Eukaryota</taxon>
        <taxon>Fungi</taxon>
        <taxon>Dikarya</taxon>
        <taxon>Basidiomycota</taxon>
        <taxon>Agaricomycotina</taxon>
        <taxon>Agaricomycetes</taxon>
        <taxon>Polyporales</taxon>
        <taxon>Polyporaceae</taxon>
        <taxon>Trametes</taxon>
    </lineage>
</organism>
<dbReference type="AlphaFoldDB" id="A0A1Y2IJE9"/>
<proteinExistence type="predicted"/>
<sequence length="185" mass="19805">MGSQREQRDLRYRPGLAAAAGEELQPKSLKYGRANFGQDSVASAGRHGAAASSIACQGLGSTSSHDVVVHDPPSRQQHALQSHSPSPEAEQTESGGRGRKTGNERGHRLYNSRKLCSPESRRTRRPPALRKIQIDHLAIQSSPHLLAPSSILEAFLASPFRQLCPGHSVSGLDGGATSKTEVEQS</sequence>
<accession>A0A1Y2IJE9</accession>
<name>A0A1Y2IJE9_TRAC3</name>
<dbReference type="EMBL" id="KZ084116">
    <property type="protein sequence ID" value="OSD00754.1"/>
    <property type="molecule type" value="Genomic_DNA"/>
</dbReference>
<dbReference type="Proteomes" id="UP000193067">
    <property type="component" value="Unassembled WGS sequence"/>
</dbReference>
<evidence type="ECO:0000313" key="3">
    <source>
        <dbReference type="Proteomes" id="UP000193067"/>
    </source>
</evidence>
<keyword evidence="3" id="KW-1185">Reference proteome</keyword>
<feature type="region of interest" description="Disordered" evidence="1">
    <location>
        <begin position="1"/>
        <end position="23"/>
    </location>
</feature>
<gene>
    <name evidence="2" type="ORF">PYCCODRAFT_660580</name>
</gene>
<feature type="compositionally biased region" description="Basic and acidic residues" evidence="1">
    <location>
        <begin position="1"/>
        <end position="12"/>
    </location>
</feature>
<protein>
    <submittedName>
        <fullName evidence="2">Uncharacterized protein</fullName>
    </submittedName>
</protein>
<evidence type="ECO:0000313" key="2">
    <source>
        <dbReference type="EMBL" id="OSD00754.1"/>
    </source>
</evidence>
<reference evidence="2 3" key="1">
    <citation type="journal article" date="2015" name="Biotechnol. Biofuels">
        <title>Enhanced degradation of softwood versus hardwood by the white-rot fungus Pycnoporus coccineus.</title>
        <authorList>
            <person name="Couturier M."/>
            <person name="Navarro D."/>
            <person name="Chevret D."/>
            <person name="Henrissat B."/>
            <person name="Piumi F."/>
            <person name="Ruiz-Duenas F.J."/>
            <person name="Martinez A.T."/>
            <person name="Grigoriev I.V."/>
            <person name="Riley R."/>
            <person name="Lipzen A."/>
            <person name="Berrin J.G."/>
            <person name="Master E.R."/>
            <person name="Rosso M.N."/>
        </authorList>
    </citation>
    <scope>NUCLEOTIDE SEQUENCE [LARGE SCALE GENOMIC DNA]</scope>
    <source>
        <strain evidence="2 3">BRFM310</strain>
    </source>
</reference>
<feature type="compositionally biased region" description="Polar residues" evidence="1">
    <location>
        <begin position="74"/>
        <end position="85"/>
    </location>
</feature>